<sequence>MSSSEYDEWVGRFLTDVEAPRLESVSVPVAPGRTLGMVSLLASWRNHVVRIERELGLPDSDRTAWGVYDLIAALALRSFIASGVEIAPSDSLDGFRRALSDVDARFKEFTEADNSGAVRRIDGDERPRDEWWWDRVPRLGPIRREIEHIRSLP</sequence>
<accession>A0ABX0EAM7</accession>
<protein>
    <submittedName>
        <fullName evidence="1">Uncharacterized protein</fullName>
    </submittedName>
</protein>
<gene>
    <name evidence="1" type="ORF">G6048_46360</name>
</gene>
<proteinExistence type="predicted"/>
<keyword evidence="2" id="KW-1185">Reference proteome</keyword>
<dbReference type="RefSeq" id="WP_165345630.1">
    <property type="nucleotide sequence ID" value="NZ_JAAKZX010000351.1"/>
</dbReference>
<evidence type="ECO:0000313" key="2">
    <source>
        <dbReference type="Proteomes" id="UP001518140"/>
    </source>
</evidence>
<evidence type="ECO:0000313" key="1">
    <source>
        <dbReference type="EMBL" id="NGO49187.1"/>
    </source>
</evidence>
<comment type="caution">
    <text evidence="1">The sequence shown here is derived from an EMBL/GenBank/DDBJ whole genome shotgun (WGS) entry which is preliminary data.</text>
</comment>
<dbReference type="EMBL" id="JAAKZX010000351">
    <property type="protein sequence ID" value="NGO49187.1"/>
    <property type="molecule type" value="Genomic_DNA"/>
</dbReference>
<dbReference type="Proteomes" id="UP001518140">
    <property type="component" value="Unassembled WGS sequence"/>
</dbReference>
<name>A0ABX0EAM7_9ACTN</name>
<organism evidence="1 2">
    <name type="scientific">Streptomyces ureilyticus</name>
    <dbReference type="NCBI Taxonomy" id="1775131"/>
    <lineage>
        <taxon>Bacteria</taxon>
        <taxon>Bacillati</taxon>
        <taxon>Actinomycetota</taxon>
        <taxon>Actinomycetes</taxon>
        <taxon>Kitasatosporales</taxon>
        <taxon>Streptomycetaceae</taxon>
        <taxon>Streptomyces</taxon>
    </lineage>
</organism>
<reference evidence="1 2" key="1">
    <citation type="submission" date="2020-02" db="EMBL/GenBank/DDBJ databases">
        <title>Whole-genome analyses of novel actinobacteria.</title>
        <authorList>
            <person name="Sahin N."/>
            <person name="Tokatli A."/>
        </authorList>
    </citation>
    <scope>NUCLEOTIDE SEQUENCE [LARGE SCALE GENOMIC DNA]</scope>
    <source>
        <strain evidence="1 2">YC419</strain>
    </source>
</reference>